<gene>
    <name evidence="2" type="ORF">JQ619_32810</name>
</gene>
<evidence type="ECO:0000313" key="3">
    <source>
        <dbReference type="Proteomes" id="UP001314635"/>
    </source>
</evidence>
<dbReference type="Proteomes" id="UP001314635">
    <property type="component" value="Unassembled WGS sequence"/>
</dbReference>
<evidence type="ECO:0000256" key="1">
    <source>
        <dbReference type="SAM" id="Phobius"/>
    </source>
</evidence>
<comment type="caution">
    <text evidence="2">The sequence shown here is derived from an EMBL/GenBank/DDBJ whole genome shotgun (WGS) entry which is preliminary data.</text>
</comment>
<dbReference type="EMBL" id="JAFCLK010000043">
    <property type="protein sequence ID" value="MBR1140545.1"/>
    <property type="molecule type" value="Genomic_DNA"/>
</dbReference>
<keyword evidence="1" id="KW-0812">Transmembrane</keyword>
<accession>A0ABS5GHB9</accession>
<keyword evidence="1" id="KW-0472">Membrane</keyword>
<reference evidence="3" key="1">
    <citation type="journal article" date="2021" name="ISME J.">
        <title>Evolutionary origin and ecological implication of a unique nif island in free-living Bradyrhizobium lineages.</title>
        <authorList>
            <person name="Tao J."/>
        </authorList>
    </citation>
    <scope>NUCLEOTIDE SEQUENCE [LARGE SCALE GENOMIC DNA]</scope>
    <source>
        <strain evidence="3">SZCCT0094</strain>
    </source>
</reference>
<feature type="transmembrane region" description="Helical" evidence="1">
    <location>
        <begin position="27"/>
        <end position="46"/>
    </location>
</feature>
<feature type="transmembrane region" description="Helical" evidence="1">
    <location>
        <begin position="52"/>
        <end position="74"/>
    </location>
</feature>
<evidence type="ECO:0000313" key="2">
    <source>
        <dbReference type="EMBL" id="MBR1140545.1"/>
    </source>
</evidence>
<dbReference type="RefSeq" id="WP_011942663.1">
    <property type="nucleotide sequence ID" value="NZ_JABFDP010000041.1"/>
</dbReference>
<protein>
    <submittedName>
        <fullName evidence="2">Uncharacterized protein</fullName>
    </submittedName>
</protein>
<keyword evidence="1" id="KW-1133">Transmembrane helix</keyword>
<organism evidence="2 3">
    <name type="scientific">Bradyrhizobium denitrificans</name>
    <dbReference type="NCBI Taxonomy" id="2734912"/>
    <lineage>
        <taxon>Bacteria</taxon>
        <taxon>Pseudomonadati</taxon>
        <taxon>Pseudomonadota</taxon>
        <taxon>Alphaproteobacteria</taxon>
        <taxon>Hyphomicrobiales</taxon>
        <taxon>Nitrobacteraceae</taxon>
        <taxon>Bradyrhizobium</taxon>
    </lineage>
</organism>
<proteinExistence type="predicted"/>
<sequence length="104" mass="11525">MKLEDLIRTGLSRIDTIAVRRTALNPALWLVGLVSPLSLILAAFVTDPSARTVLFCFAGAPLLFAMIGYLILLFREPDRLQSKSTEYNSEPSIFFIGRVAALRL</sequence>
<keyword evidence="3" id="KW-1185">Reference proteome</keyword>
<name>A0ABS5GHB9_9BRAD</name>